<sequence>MTATTVILSTIRWDFVWQRHQALAVAAAARGPVTFVESQPRSWRQVANVVHGRLSGRRSDAGSDVRNARPDAVRLVAASLLALLLPRVWAARTARGILRAHPHSTSSGLTVLLYAPTPAYLALAARLERKVPDCRVVYDAVIDWTEVPAHWWPPRAPRAAEAAMPAHWKVTSDSPSLATVLETVTRRPVDVVLPAADPAFATFAWPAERPEGTIGWFGVVRDETDVDLLCRCAQAGLSVETIGPVEDPALGDRLRAAGVLVRPAVPPQELPAAIQHWRGVLCAYRGARAGTITPAKIFNALSGFRVFTRGLALPGDLSAQVVDLPEDDQAAVALIGAELQVGARTPALVGAGGSGGAPDRAGVGGDGHSWDDRLDQLTADRPEVAARESVPTPTIGSVAAARGRDNAANLLRLALAVQVIVYHGFLLGGFAERPELAFMSQIGVDGFFVVSGFLIAMSWERAASLPRYLWHRAVRILPGFWTCLILVAGLACLVAILEGTATQAFWTSPHNPLAYVTHNAFVQLQFLDIAGGPSGVPHPGEWNLSLWTLAWEAKAYLAVAVLGLLARRVPVAWRVLPVLALLGAMAVEAAEVVGGGEDRAQGVRFVGVFAAGMVMYVHRHRIPHDGRVAALAALVLGAGLLLLQDDYRAGALPALAYLTIWVAYRLREPGFLRHDLSYGVYIYAFPVGQLLAILGVQAAGYPVYVAATVAATLPVAALSWFGVERPALRLKSLELKSIKVGR</sequence>
<proteinExistence type="predicted"/>
<feature type="transmembrane region" description="Helical" evidence="1">
    <location>
        <begin position="571"/>
        <end position="590"/>
    </location>
</feature>
<keyword evidence="4" id="KW-1185">Reference proteome</keyword>
<dbReference type="InterPro" id="IPR050879">
    <property type="entry name" value="Acyltransferase_3"/>
</dbReference>
<evidence type="ECO:0000313" key="3">
    <source>
        <dbReference type="EMBL" id="MFI7589590.1"/>
    </source>
</evidence>
<feature type="transmembrane region" description="Helical" evidence="1">
    <location>
        <begin position="602"/>
        <end position="619"/>
    </location>
</feature>
<dbReference type="GO" id="GO:0016746">
    <property type="term" value="F:acyltransferase activity"/>
    <property type="evidence" value="ECO:0007669"/>
    <property type="project" value="UniProtKB-KW"/>
</dbReference>
<keyword evidence="1" id="KW-0812">Transmembrane</keyword>
<feature type="transmembrane region" description="Helical" evidence="1">
    <location>
        <begin position="678"/>
        <end position="697"/>
    </location>
</feature>
<feature type="transmembrane region" description="Helical" evidence="1">
    <location>
        <begin position="626"/>
        <end position="643"/>
    </location>
</feature>
<feature type="transmembrane region" description="Helical" evidence="1">
    <location>
        <begin position="544"/>
        <end position="564"/>
    </location>
</feature>
<dbReference type="InterPro" id="IPR002656">
    <property type="entry name" value="Acyl_transf_3_dom"/>
</dbReference>
<protein>
    <submittedName>
        <fullName evidence="3">Acyltransferase family protein</fullName>
    </submittedName>
</protein>
<feature type="transmembrane region" description="Helical" evidence="1">
    <location>
        <begin position="649"/>
        <end position="666"/>
    </location>
</feature>
<dbReference type="PANTHER" id="PTHR23028:SF53">
    <property type="entry name" value="ACYL_TRANSF_3 DOMAIN-CONTAINING PROTEIN"/>
    <property type="match status" value="1"/>
</dbReference>
<evidence type="ECO:0000313" key="4">
    <source>
        <dbReference type="Proteomes" id="UP001612915"/>
    </source>
</evidence>
<evidence type="ECO:0000259" key="2">
    <source>
        <dbReference type="Pfam" id="PF01757"/>
    </source>
</evidence>
<keyword evidence="1" id="KW-1133">Transmembrane helix</keyword>
<keyword evidence="3" id="KW-0012">Acyltransferase</keyword>
<feature type="transmembrane region" description="Helical" evidence="1">
    <location>
        <begin position="703"/>
        <end position="723"/>
    </location>
</feature>
<dbReference type="PANTHER" id="PTHR23028">
    <property type="entry name" value="ACETYLTRANSFERASE"/>
    <property type="match status" value="1"/>
</dbReference>
<dbReference type="Pfam" id="PF01757">
    <property type="entry name" value="Acyl_transf_3"/>
    <property type="match status" value="1"/>
</dbReference>
<feature type="transmembrane region" description="Helical" evidence="1">
    <location>
        <begin position="436"/>
        <end position="456"/>
    </location>
</feature>
<accession>A0ABW8AT60</accession>
<dbReference type="Proteomes" id="UP001612915">
    <property type="component" value="Unassembled WGS sequence"/>
</dbReference>
<dbReference type="EMBL" id="JBITLV010000008">
    <property type="protein sequence ID" value="MFI7589590.1"/>
    <property type="molecule type" value="Genomic_DNA"/>
</dbReference>
<reference evidence="3 4" key="1">
    <citation type="submission" date="2024-10" db="EMBL/GenBank/DDBJ databases">
        <title>The Natural Products Discovery Center: Release of the First 8490 Sequenced Strains for Exploring Actinobacteria Biosynthetic Diversity.</title>
        <authorList>
            <person name="Kalkreuter E."/>
            <person name="Kautsar S.A."/>
            <person name="Yang D."/>
            <person name="Bader C.D."/>
            <person name="Teijaro C.N."/>
            <person name="Fluegel L."/>
            <person name="Davis C.M."/>
            <person name="Simpson J.R."/>
            <person name="Lauterbach L."/>
            <person name="Steele A.D."/>
            <person name="Gui C."/>
            <person name="Meng S."/>
            <person name="Li G."/>
            <person name="Viehrig K."/>
            <person name="Ye F."/>
            <person name="Su P."/>
            <person name="Kiefer A.F."/>
            <person name="Nichols A."/>
            <person name="Cepeda A.J."/>
            <person name="Yan W."/>
            <person name="Fan B."/>
            <person name="Jiang Y."/>
            <person name="Adhikari A."/>
            <person name="Zheng C.-J."/>
            <person name="Schuster L."/>
            <person name="Cowan T.M."/>
            <person name="Smanski M.J."/>
            <person name="Chevrette M.G."/>
            <person name="De Carvalho L.P.S."/>
            <person name="Shen B."/>
        </authorList>
    </citation>
    <scope>NUCLEOTIDE SEQUENCE [LARGE SCALE GENOMIC DNA]</scope>
    <source>
        <strain evidence="3 4">NPDC049639</strain>
    </source>
</reference>
<feature type="transmembrane region" description="Helical" evidence="1">
    <location>
        <begin position="476"/>
        <end position="497"/>
    </location>
</feature>
<keyword evidence="3" id="KW-0808">Transferase</keyword>
<feature type="transmembrane region" description="Helical" evidence="1">
    <location>
        <begin position="410"/>
        <end position="430"/>
    </location>
</feature>
<evidence type="ECO:0000256" key="1">
    <source>
        <dbReference type="SAM" id="Phobius"/>
    </source>
</evidence>
<comment type="caution">
    <text evidence="3">The sequence shown here is derived from an EMBL/GenBank/DDBJ whole genome shotgun (WGS) entry which is preliminary data.</text>
</comment>
<name>A0ABW8AT60_9ACTN</name>
<feature type="domain" description="Acyltransferase 3" evidence="2">
    <location>
        <begin position="408"/>
        <end position="718"/>
    </location>
</feature>
<gene>
    <name evidence="3" type="ORF">ACIB24_21190</name>
</gene>
<dbReference type="RefSeq" id="WP_398284194.1">
    <property type="nucleotide sequence ID" value="NZ_JBITLV010000008.1"/>
</dbReference>
<keyword evidence="1" id="KW-0472">Membrane</keyword>
<organism evidence="3 4">
    <name type="scientific">Spongisporangium articulatum</name>
    <dbReference type="NCBI Taxonomy" id="3362603"/>
    <lineage>
        <taxon>Bacteria</taxon>
        <taxon>Bacillati</taxon>
        <taxon>Actinomycetota</taxon>
        <taxon>Actinomycetes</taxon>
        <taxon>Kineosporiales</taxon>
        <taxon>Kineosporiaceae</taxon>
        <taxon>Spongisporangium</taxon>
    </lineage>
</organism>